<name>A0ACB8YVF0_CICIN</name>
<keyword evidence="2" id="KW-1185">Reference proteome</keyword>
<reference evidence="1 2" key="2">
    <citation type="journal article" date="2022" name="Mol. Ecol. Resour.">
        <title>The genomes of chicory, endive, great burdock and yacon provide insights into Asteraceae paleo-polyploidization history and plant inulin production.</title>
        <authorList>
            <person name="Fan W."/>
            <person name="Wang S."/>
            <person name="Wang H."/>
            <person name="Wang A."/>
            <person name="Jiang F."/>
            <person name="Liu H."/>
            <person name="Zhao H."/>
            <person name="Xu D."/>
            <person name="Zhang Y."/>
        </authorList>
    </citation>
    <scope>NUCLEOTIDE SEQUENCE [LARGE SCALE GENOMIC DNA]</scope>
    <source>
        <strain evidence="2">cv. Punajuju</strain>
        <tissue evidence="1">Leaves</tissue>
    </source>
</reference>
<comment type="caution">
    <text evidence="1">The sequence shown here is derived from an EMBL/GenBank/DDBJ whole genome shotgun (WGS) entry which is preliminary data.</text>
</comment>
<reference evidence="2" key="1">
    <citation type="journal article" date="2022" name="Mol. Ecol. Resour.">
        <title>The genomes of chicory, endive, great burdock and yacon provide insights into Asteraceae palaeo-polyploidization history and plant inulin production.</title>
        <authorList>
            <person name="Fan W."/>
            <person name="Wang S."/>
            <person name="Wang H."/>
            <person name="Wang A."/>
            <person name="Jiang F."/>
            <person name="Liu H."/>
            <person name="Zhao H."/>
            <person name="Xu D."/>
            <person name="Zhang Y."/>
        </authorList>
    </citation>
    <scope>NUCLEOTIDE SEQUENCE [LARGE SCALE GENOMIC DNA]</scope>
    <source>
        <strain evidence="2">cv. Punajuju</strain>
    </source>
</reference>
<protein>
    <submittedName>
        <fullName evidence="1">Uncharacterized protein</fullName>
    </submittedName>
</protein>
<sequence>MADGGGRHATERLSQKQIGHASGVCGWVKIAPLPKMFIPDSKFKTRPRVLLETQVIDALNAEGPDIDIILSEIDLPIPKGMKMLKYIMREKDLRRILVIRLSGDGFYRFTVAGDGILHIHGSRPF</sequence>
<dbReference type="Proteomes" id="UP001055811">
    <property type="component" value="Linkage Group LG09"/>
</dbReference>
<proteinExistence type="predicted"/>
<evidence type="ECO:0000313" key="2">
    <source>
        <dbReference type="Proteomes" id="UP001055811"/>
    </source>
</evidence>
<accession>A0ACB8YVF0</accession>
<gene>
    <name evidence="1" type="ORF">L2E82_47226</name>
</gene>
<dbReference type="EMBL" id="CM042017">
    <property type="protein sequence ID" value="KAI3689273.1"/>
    <property type="molecule type" value="Genomic_DNA"/>
</dbReference>
<organism evidence="1 2">
    <name type="scientific">Cichorium intybus</name>
    <name type="common">Chicory</name>
    <dbReference type="NCBI Taxonomy" id="13427"/>
    <lineage>
        <taxon>Eukaryota</taxon>
        <taxon>Viridiplantae</taxon>
        <taxon>Streptophyta</taxon>
        <taxon>Embryophyta</taxon>
        <taxon>Tracheophyta</taxon>
        <taxon>Spermatophyta</taxon>
        <taxon>Magnoliopsida</taxon>
        <taxon>eudicotyledons</taxon>
        <taxon>Gunneridae</taxon>
        <taxon>Pentapetalae</taxon>
        <taxon>asterids</taxon>
        <taxon>campanulids</taxon>
        <taxon>Asterales</taxon>
        <taxon>Asteraceae</taxon>
        <taxon>Cichorioideae</taxon>
        <taxon>Cichorieae</taxon>
        <taxon>Cichoriinae</taxon>
        <taxon>Cichorium</taxon>
    </lineage>
</organism>
<evidence type="ECO:0000313" key="1">
    <source>
        <dbReference type="EMBL" id="KAI3689273.1"/>
    </source>
</evidence>